<feature type="compositionally biased region" description="Low complexity" evidence="1">
    <location>
        <begin position="140"/>
        <end position="154"/>
    </location>
</feature>
<feature type="compositionally biased region" description="Acidic residues" evidence="1">
    <location>
        <begin position="70"/>
        <end position="92"/>
    </location>
</feature>
<feature type="region of interest" description="Disordered" evidence="1">
    <location>
        <begin position="16"/>
        <end position="192"/>
    </location>
</feature>
<reference evidence="2" key="1">
    <citation type="submission" date="2021-03" db="EMBL/GenBank/DDBJ databases">
        <title>Whole genome shotgun sequence of Actinoplanes consettensis NBRC 14913.</title>
        <authorList>
            <person name="Komaki H."/>
            <person name="Tamura T."/>
        </authorList>
    </citation>
    <scope>NUCLEOTIDE SEQUENCE</scope>
    <source>
        <strain evidence="2">NBRC 14913</strain>
    </source>
</reference>
<dbReference type="AlphaFoldDB" id="A0A919VNR7"/>
<sequence>MPGGGDHYARAYRTVGFREAGRSGTGGAAITENKNAQARGQPPQTEPRSSGGLGNDSNRESASNRSDGDGGYEDDDRGDDGDGGYEDDDRGDDGDGVRGDDGRDDDGRDDDGRDDDGHHRRQQQAPRTTATGTADHKGGAPRATRAAPRATKAGSAGPRRRGLRATMAKSAGPRGRLRRRPDRPTGSPLVPALSASTEWALVKAGHGRGRANVADHEWG</sequence>
<evidence type="ECO:0000313" key="3">
    <source>
        <dbReference type="Proteomes" id="UP000680865"/>
    </source>
</evidence>
<feature type="compositionally biased region" description="Acidic residues" evidence="1">
    <location>
        <begin position="102"/>
        <end position="114"/>
    </location>
</feature>
<dbReference type="EMBL" id="BOQP01000008">
    <property type="protein sequence ID" value="GIM70377.1"/>
    <property type="molecule type" value="Genomic_DNA"/>
</dbReference>
<comment type="caution">
    <text evidence="2">The sequence shown here is derived from an EMBL/GenBank/DDBJ whole genome shotgun (WGS) entry which is preliminary data.</text>
</comment>
<accession>A0A919VNR7</accession>
<keyword evidence="3" id="KW-1185">Reference proteome</keyword>
<organism evidence="2 3">
    <name type="scientific">Winogradskya consettensis</name>
    <dbReference type="NCBI Taxonomy" id="113560"/>
    <lineage>
        <taxon>Bacteria</taxon>
        <taxon>Bacillati</taxon>
        <taxon>Actinomycetota</taxon>
        <taxon>Actinomycetes</taxon>
        <taxon>Micromonosporales</taxon>
        <taxon>Micromonosporaceae</taxon>
        <taxon>Winogradskya</taxon>
    </lineage>
</organism>
<evidence type="ECO:0000313" key="2">
    <source>
        <dbReference type="EMBL" id="GIM70377.1"/>
    </source>
</evidence>
<proteinExistence type="predicted"/>
<gene>
    <name evidence="2" type="ORF">Aco04nite_19920</name>
</gene>
<feature type="compositionally biased region" description="Polar residues" evidence="1">
    <location>
        <begin position="123"/>
        <end position="132"/>
    </location>
</feature>
<name>A0A919VNR7_9ACTN</name>
<protein>
    <submittedName>
        <fullName evidence="2">Uncharacterized protein</fullName>
    </submittedName>
</protein>
<evidence type="ECO:0000256" key="1">
    <source>
        <dbReference type="SAM" id="MobiDB-lite"/>
    </source>
</evidence>
<dbReference type="Proteomes" id="UP000680865">
    <property type="component" value="Unassembled WGS sequence"/>
</dbReference>
<feature type="compositionally biased region" description="Polar residues" evidence="1">
    <location>
        <begin position="32"/>
        <end position="48"/>
    </location>
</feature>